<evidence type="ECO:0000313" key="3">
    <source>
        <dbReference type="Proteomes" id="UP001649230"/>
    </source>
</evidence>
<dbReference type="EMBL" id="CP090978">
    <property type="protein sequence ID" value="UJF32179.1"/>
    <property type="molecule type" value="Genomic_DNA"/>
</dbReference>
<organism evidence="2 3">
    <name type="scientific">Paenibacillus hexagrammi</name>
    <dbReference type="NCBI Taxonomy" id="2908839"/>
    <lineage>
        <taxon>Bacteria</taxon>
        <taxon>Bacillati</taxon>
        <taxon>Bacillota</taxon>
        <taxon>Bacilli</taxon>
        <taxon>Bacillales</taxon>
        <taxon>Paenibacillaceae</taxon>
        <taxon>Paenibacillus</taxon>
    </lineage>
</organism>
<proteinExistence type="predicted"/>
<dbReference type="RefSeq" id="WP_235118524.1">
    <property type="nucleotide sequence ID" value="NZ_CP090978.1"/>
</dbReference>
<gene>
    <name evidence="2" type="ORF">L0M14_20965</name>
</gene>
<sequence>MKLFDRDYTVLTSEEKSEYDQVLEREKVRKLGELDVRKSLFREYPKAARHFKSLFPNNYLDIVDLDKREEIESVVDKFLTKLDDGSIKDERDVARYIKDANAYYIIGSIFNYYDFGHHDAFIFPEFQLSATFKVDYLLIGQNSDGYSFIFVELEHPDKLITLADGELGAAFRKGIKQTKDWKVLLQGNYAAFTHELKKYKHPDMQLPDEFYILDTTRFNYVVVAGRREDLNETTRRIRREHLEEQKIRLLHYDNICDTTKALIDQRNY</sequence>
<evidence type="ECO:0000313" key="2">
    <source>
        <dbReference type="EMBL" id="UJF32179.1"/>
    </source>
</evidence>
<feature type="domain" description="Shedu protein SduA C-terminal" evidence="1">
    <location>
        <begin position="121"/>
        <end position="254"/>
    </location>
</feature>
<accession>A0ABY3SDV9</accession>
<reference evidence="2 3" key="1">
    <citation type="journal article" date="2024" name="Int. J. Syst. Evol. Microbiol.">
        <title>Paenibacillus hexagrammi sp. nov., a novel bacterium isolated from the gut content of Hexagrammos agrammus.</title>
        <authorList>
            <person name="Jung H.K."/>
            <person name="Kim D.G."/>
            <person name="Zin H."/>
            <person name="Park J."/>
            <person name="Jung H."/>
            <person name="Kim Y.O."/>
            <person name="Kong H.J."/>
            <person name="Kim J.W."/>
            <person name="Kim Y.S."/>
        </authorList>
    </citation>
    <scope>NUCLEOTIDE SEQUENCE [LARGE SCALE GENOMIC DNA]</scope>
    <source>
        <strain evidence="2 3">YPD9-1</strain>
    </source>
</reference>
<name>A0ABY3SDV9_9BACL</name>
<keyword evidence="3" id="KW-1185">Reference proteome</keyword>
<dbReference type="InterPro" id="IPR025359">
    <property type="entry name" value="SduA_C"/>
</dbReference>
<evidence type="ECO:0000259" key="1">
    <source>
        <dbReference type="Pfam" id="PF14082"/>
    </source>
</evidence>
<dbReference type="Pfam" id="PF14082">
    <property type="entry name" value="SduA_C"/>
    <property type="match status" value="1"/>
</dbReference>
<dbReference type="Proteomes" id="UP001649230">
    <property type="component" value="Chromosome"/>
</dbReference>
<protein>
    <submittedName>
        <fullName evidence="2">DUF4263 domain-containing protein</fullName>
    </submittedName>
</protein>